<dbReference type="AlphaFoldDB" id="A0A0C9Z8M5"/>
<evidence type="ECO:0000313" key="2">
    <source>
        <dbReference type="Proteomes" id="UP000054018"/>
    </source>
</evidence>
<evidence type="ECO:0000313" key="1">
    <source>
        <dbReference type="EMBL" id="KIK18752.1"/>
    </source>
</evidence>
<sequence>MTTGSLPPSLVLLTAGYFPERTRRCPGINNTHRGVQRLTCVLVALHKRFGDEHIQWSRPCQCLSEVGPRGHGNK</sequence>
<reference evidence="2" key="2">
    <citation type="submission" date="2015-01" db="EMBL/GenBank/DDBJ databases">
        <title>Evolutionary Origins and Diversification of the Mycorrhizal Mutualists.</title>
        <authorList>
            <consortium name="DOE Joint Genome Institute"/>
            <consortium name="Mycorrhizal Genomics Consortium"/>
            <person name="Kohler A."/>
            <person name="Kuo A."/>
            <person name="Nagy L.G."/>
            <person name="Floudas D."/>
            <person name="Copeland A."/>
            <person name="Barry K.W."/>
            <person name="Cichocki N."/>
            <person name="Veneault-Fourrey C."/>
            <person name="LaButti K."/>
            <person name="Lindquist E.A."/>
            <person name="Lipzen A."/>
            <person name="Lundell T."/>
            <person name="Morin E."/>
            <person name="Murat C."/>
            <person name="Riley R."/>
            <person name="Ohm R."/>
            <person name="Sun H."/>
            <person name="Tunlid A."/>
            <person name="Henrissat B."/>
            <person name="Grigoriev I.V."/>
            <person name="Hibbett D.S."/>
            <person name="Martin F."/>
        </authorList>
    </citation>
    <scope>NUCLEOTIDE SEQUENCE [LARGE SCALE GENOMIC DNA]</scope>
    <source>
        <strain evidence="2">441</strain>
    </source>
</reference>
<dbReference type="EMBL" id="KN833797">
    <property type="protein sequence ID" value="KIK18752.1"/>
    <property type="molecule type" value="Genomic_DNA"/>
</dbReference>
<gene>
    <name evidence="1" type="ORF">PISMIDRAFT_177148</name>
</gene>
<dbReference type="OrthoDB" id="10626123at2759"/>
<keyword evidence="2" id="KW-1185">Reference proteome</keyword>
<dbReference type="Proteomes" id="UP000054018">
    <property type="component" value="Unassembled WGS sequence"/>
</dbReference>
<proteinExistence type="predicted"/>
<accession>A0A0C9Z8M5</accession>
<dbReference type="HOGENOM" id="CLU_2688725_0_0_1"/>
<protein>
    <submittedName>
        <fullName evidence="1">Uncharacterized protein</fullName>
    </submittedName>
</protein>
<reference evidence="1 2" key="1">
    <citation type="submission" date="2014-04" db="EMBL/GenBank/DDBJ databases">
        <authorList>
            <consortium name="DOE Joint Genome Institute"/>
            <person name="Kuo A."/>
            <person name="Kohler A."/>
            <person name="Costa M.D."/>
            <person name="Nagy L.G."/>
            <person name="Floudas D."/>
            <person name="Copeland A."/>
            <person name="Barry K.W."/>
            <person name="Cichocki N."/>
            <person name="Veneault-Fourrey C."/>
            <person name="LaButti K."/>
            <person name="Lindquist E.A."/>
            <person name="Lipzen A."/>
            <person name="Lundell T."/>
            <person name="Morin E."/>
            <person name="Murat C."/>
            <person name="Sun H."/>
            <person name="Tunlid A."/>
            <person name="Henrissat B."/>
            <person name="Grigoriev I.V."/>
            <person name="Hibbett D.S."/>
            <person name="Martin F."/>
            <person name="Nordberg H.P."/>
            <person name="Cantor M.N."/>
            <person name="Hua S.X."/>
        </authorList>
    </citation>
    <scope>NUCLEOTIDE SEQUENCE [LARGE SCALE GENOMIC DNA]</scope>
    <source>
        <strain evidence="1 2">441</strain>
    </source>
</reference>
<name>A0A0C9Z8M5_9AGAM</name>
<organism evidence="1 2">
    <name type="scientific">Pisolithus microcarpus 441</name>
    <dbReference type="NCBI Taxonomy" id="765257"/>
    <lineage>
        <taxon>Eukaryota</taxon>
        <taxon>Fungi</taxon>
        <taxon>Dikarya</taxon>
        <taxon>Basidiomycota</taxon>
        <taxon>Agaricomycotina</taxon>
        <taxon>Agaricomycetes</taxon>
        <taxon>Agaricomycetidae</taxon>
        <taxon>Boletales</taxon>
        <taxon>Sclerodermatineae</taxon>
        <taxon>Pisolithaceae</taxon>
        <taxon>Pisolithus</taxon>
    </lineage>
</organism>